<dbReference type="InterPro" id="IPR024913">
    <property type="entry name" value="tRNA_Ile2__agm2C_synt"/>
</dbReference>
<comment type="catalytic activity">
    <reaction evidence="6">
        <text>cytidine(34) in tRNA(Ile2) + agmatine + ATP + H2O = 2-agmatinylcytidine(34) in tRNA(Ile2) + AMP + 2 phosphate + 2 H(+)</text>
        <dbReference type="Rhea" id="RHEA:43608"/>
        <dbReference type="Rhea" id="RHEA-COMP:10625"/>
        <dbReference type="Rhea" id="RHEA-COMP:10626"/>
        <dbReference type="ChEBI" id="CHEBI:15377"/>
        <dbReference type="ChEBI" id="CHEBI:15378"/>
        <dbReference type="ChEBI" id="CHEBI:30616"/>
        <dbReference type="ChEBI" id="CHEBI:43474"/>
        <dbReference type="ChEBI" id="CHEBI:58145"/>
        <dbReference type="ChEBI" id="CHEBI:82748"/>
        <dbReference type="ChEBI" id="CHEBI:83545"/>
        <dbReference type="ChEBI" id="CHEBI:456215"/>
        <dbReference type="EC" id="6.3.4.22"/>
    </reaction>
</comment>
<dbReference type="InterPro" id="IPR013696">
    <property type="entry name" value="TiaS_FLD"/>
</dbReference>
<dbReference type="RefSeq" id="WP_179167920.1">
    <property type="nucleotide sequence ID" value="NZ_CP058529.1"/>
</dbReference>
<dbReference type="Pfam" id="PF08489">
    <property type="entry name" value="TiaS_FLD"/>
    <property type="match status" value="1"/>
</dbReference>
<dbReference type="Gene3D" id="2.40.50.1010">
    <property type="match status" value="1"/>
</dbReference>
<dbReference type="PANTHER" id="PTHR40705:SF1">
    <property type="entry name" value="TRNA(ILE2) 2-AGMATINYLCYTIDINE SYNTHETASE TIAS"/>
    <property type="match status" value="1"/>
</dbReference>
<dbReference type="GO" id="GO:0005737">
    <property type="term" value="C:cytoplasm"/>
    <property type="evidence" value="ECO:0007669"/>
    <property type="project" value="UniProtKB-SubCell"/>
</dbReference>
<dbReference type="Pfam" id="PF22641">
    <property type="entry name" value="TiaS_TCKD"/>
    <property type="match status" value="1"/>
</dbReference>
<dbReference type="Proteomes" id="UP000509750">
    <property type="component" value="Chromosome"/>
</dbReference>
<dbReference type="GO" id="GO:0016879">
    <property type="term" value="F:ligase activity, forming carbon-nitrogen bonds"/>
    <property type="evidence" value="ECO:0007669"/>
    <property type="project" value="UniProtKB-UniRule"/>
</dbReference>
<dbReference type="HAMAP" id="MF_01892">
    <property type="entry name" value="tRNA_Ile2_agm2C_synt"/>
    <property type="match status" value="1"/>
</dbReference>
<evidence type="ECO:0000259" key="8">
    <source>
        <dbReference type="Pfam" id="PF22641"/>
    </source>
</evidence>
<keyword evidence="5 6" id="KW-0067">ATP-binding</keyword>
<feature type="domain" description="TiaS C-terminal zinc ribbon" evidence="9">
    <location>
        <begin position="362"/>
        <end position="401"/>
    </location>
</feature>
<evidence type="ECO:0000256" key="5">
    <source>
        <dbReference type="ARBA" id="ARBA00022840"/>
    </source>
</evidence>
<evidence type="ECO:0000256" key="1">
    <source>
        <dbReference type="ARBA" id="ARBA00022490"/>
    </source>
</evidence>
<proteinExistence type="inferred from homology"/>
<keyword evidence="4 6" id="KW-0547">Nucleotide-binding</keyword>
<feature type="domain" description="TiaS-like TCKD" evidence="8">
    <location>
        <begin position="3"/>
        <end position="136"/>
    </location>
</feature>
<keyword evidence="11" id="KW-1185">Reference proteome</keyword>
<evidence type="ECO:0000256" key="4">
    <source>
        <dbReference type="ARBA" id="ARBA00022741"/>
    </source>
</evidence>
<gene>
    <name evidence="6" type="primary">tiaS</name>
    <name evidence="10" type="ORF">HUG10_01770</name>
</gene>
<feature type="domain" description="TiaS FLD" evidence="7">
    <location>
        <begin position="147"/>
        <end position="265"/>
    </location>
</feature>
<dbReference type="GO" id="GO:0005524">
    <property type="term" value="F:ATP binding"/>
    <property type="evidence" value="ECO:0007669"/>
    <property type="project" value="UniProtKB-KW"/>
</dbReference>
<comment type="similarity">
    <text evidence="6">Belongs to the TiaS family.</text>
</comment>
<sequence>MTVIGLDDTDSRTAGMCSTYLAALVAEAVADAGGTVDRHVLVRLNPAVEHKTRGNAALAVHTDLDADRSFDVAADLVAEYAVGDDARTSPGLVVADADPNAVPDAVADFAAEAVREFHSLDDALRLADDAGFRHAGWGAETEDGAPGRGRIGALAAVGAWCAWTRDDADPTYELISYREFDRCGTPRDIDEASVFAAADAEYPGAWDTVDRGTGQAVCVPNAPGPILHGVRGDDRDAVRRVAEHIDSEPVDRTALFHTNQGTDAHLADAVLAELRDGAGYRVTGQVVTEPETRQGGHVFLALGDGDRELDCVAFAPTGRFRDRVRALRTGDRITACGEVDRGTMKLEKFAVRSLVETELVVPACPGCGRSMESAGADQGYRCRRCDTAEPGKVERELDRSLERGWYEVPPTARRHVAKPLVRGGFDAPTHPER</sequence>
<evidence type="ECO:0000259" key="9">
    <source>
        <dbReference type="Pfam" id="PF23783"/>
    </source>
</evidence>
<comment type="subcellular location">
    <subcellularLocation>
        <location evidence="6">Cytoplasm</location>
    </subcellularLocation>
</comment>
<evidence type="ECO:0000256" key="3">
    <source>
        <dbReference type="ARBA" id="ARBA00022694"/>
    </source>
</evidence>
<dbReference type="CDD" id="cd04482">
    <property type="entry name" value="RPA2_OBF_like"/>
    <property type="match status" value="1"/>
</dbReference>
<evidence type="ECO:0000313" key="11">
    <source>
        <dbReference type="Proteomes" id="UP000509750"/>
    </source>
</evidence>
<dbReference type="Gene3D" id="3.90.600.20">
    <property type="match status" value="1"/>
</dbReference>
<dbReference type="PANTHER" id="PTHR40705">
    <property type="entry name" value="TRNA(ILE2) 2-AGMATINYLCYTIDINE SYNTHETASE TIAS"/>
    <property type="match status" value="1"/>
</dbReference>
<name>A0A7D5GAC4_9EURY</name>
<protein>
    <recommendedName>
        <fullName evidence="6">tRNA(Ile2) 2-agmatinylcytidine synthetase TiaS</fullName>
        <shortName evidence="6">tRNA(Ile2)-agm2C synthetase</shortName>
        <ecNumber evidence="6">6.3.4.22</ecNumber>
    </recommendedName>
    <alternativeName>
        <fullName evidence="6">tRNA(Ile2) agmatidine synthetase</fullName>
    </alternativeName>
</protein>
<dbReference type="EC" id="6.3.4.22" evidence="6"/>
<comment type="function">
    <text evidence="6">ATP-dependent agmatine transferase that catalyzes the formation of 2-agmatinylcytidine (agm2C) at the wobble position (C34) of tRNA(Ile2), converting the codon specificity from AUG to AUA.</text>
</comment>
<accession>A0A7D5GAC4</accession>
<reference evidence="10 11" key="1">
    <citation type="submission" date="2020-07" db="EMBL/GenBank/DDBJ databases">
        <title>Gai3-2, isolated from salt lake.</title>
        <authorList>
            <person name="Cui H."/>
            <person name="Shi X."/>
        </authorList>
    </citation>
    <scope>NUCLEOTIDE SEQUENCE [LARGE SCALE GENOMIC DNA]</scope>
    <source>
        <strain evidence="10 11">Gai3-2</strain>
    </source>
</reference>
<dbReference type="InterPro" id="IPR053870">
    <property type="entry name" value="TiaS-like_TCKD"/>
</dbReference>
<keyword evidence="1 6" id="KW-0963">Cytoplasm</keyword>
<dbReference type="OrthoDB" id="39189at2157"/>
<dbReference type="GeneID" id="56027521"/>
<dbReference type="GO" id="GO:0002101">
    <property type="term" value="P:tRNA wobble cytosine modification"/>
    <property type="evidence" value="ECO:0007669"/>
    <property type="project" value="UniProtKB-UniRule"/>
</dbReference>
<dbReference type="KEGG" id="halg:HUG10_01770"/>
<evidence type="ECO:0000259" key="7">
    <source>
        <dbReference type="Pfam" id="PF08489"/>
    </source>
</evidence>
<dbReference type="Gene3D" id="3.30.70.2200">
    <property type="match status" value="1"/>
</dbReference>
<dbReference type="InterPro" id="IPR055394">
    <property type="entry name" value="Zn_ribbon_TiaS"/>
</dbReference>
<dbReference type="Pfam" id="PF23783">
    <property type="entry name" value="Zn_ribbon_TiaS"/>
    <property type="match status" value="1"/>
</dbReference>
<dbReference type="EMBL" id="CP058529">
    <property type="protein sequence ID" value="QLG26345.1"/>
    <property type="molecule type" value="Genomic_DNA"/>
</dbReference>
<keyword evidence="3 6" id="KW-0819">tRNA processing</keyword>
<dbReference type="AlphaFoldDB" id="A0A7D5GAC4"/>
<evidence type="ECO:0000256" key="6">
    <source>
        <dbReference type="HAMAP-Rule" id="MF_01892"/>
    </source>
</evidence>
<evidence type="ECO:0000313" key="10">
    <source>
        <dbReference type="EMBL" id="QLG26345.1"/>
    </source>
</evidence>
<keyword evidence="2 6" id="KW-0436">Ligase</keyword>
<organism evidence="10 11">
    <name type="scientific">Halorarum halophilum</name>
    <dbReference type="NCBI Taxonomy" id="2743090"/>
    <lineage>
        <taxon>Archaea</taxon>
        <taxon>Methanobacteriati</taxon>
        <taxon>Methanobacteriota</taxon>
        <taxon>Stenosarchaea group</taxon>
        <taxon>Halobacteria</taxon>
        <taxon>Halobacteriales</taxon>
        <taxon>Haloferacaceae</taxon>
        <taxon>Halorarum</taxon>
    </lineage>
</organism>
<evidence type="ECO:0000256" key="2">
    <source>
        <dbReference type="ARBA" id="ARBA00022598"/>
    </source>
</evidence>